<dbReference type="PANTHER" id="PTHR30024">
    <property type="entry name" value="ALIPHATIC SULFONATES-BINDING PROTEIN-RELATED"/>
    <property type="match status" value="1"/>
</dbReference>
<dbReference type="RefSeq" id="WP_075799545.1">
    <property type="nucleotide sequence ID" value="NZ_CP015583.1"/>
</dbReference>
<feature type="chain" id="PRO_5012137307" description="Putative aliphatic sulfonates-binding protein" evidence="6">
    <location>
        <begin position="27"/>
        <end position="317"/>
    </location>
</feature>
<evidence type="ECO:0000313" key="9">
    <source>
        <dbReference type="Proteomes" id="UP000185494"/>
    </source>
</evidence>
<dbReference type="SMART" id="SM00062">
    <property type="entry name" value="PBPb"/>
    <property type="match status" value="1"/>
</dbReference>
<dbReference type="eggNOG" id="COG0715">
    <property type="taxonomic scope" value="Bacteria"/>
</dbReference>
<dbReference type="PANTHER" id="PTHR30024:SF42">
    <property type="entry name" value="ALIPHATIC SULFONATES-BINDING PROTEIN-RELATED"/>
    <property type="match status" value="1"/>
</dbReference>
<evidence type="ECO:0000256" key="5">
    <source>
        <dbReference type="ARBA" id="ARBA00070228"/>
    </source>
</evidence>
<proteinExistence type="inferred from homology"/>
<evidence type="ECO:0000256" key="6">
    <source>
        <dbReference type="SAM" id="SignalP"/>
    </source>
</evidence>
<dbReference type="KEGG" id="rgi:RGI145_18435"/>
<dbReference type="GO" id="GO:0042626">
    <property type="term" value="F:ATPase-coupled transmembrane transporter activity"/>
    <property type="evidence" value="ECO:0007669"/>
    <property type="project" value="InterPro"/>
</dbReference>
<evidence type="ECO:0000259" key="7">
    <source>
        <dbReference type="SMART" id="SM00062"/>
    </source>
</evidence>
<comment type="similarity">
    <text evidence="1">Belongs to the bacterial solute-binding protein SsuA/TauA family.</text>
</comment>
<organism evidence="8 9">
    <name type="scientific">Roseomonas gilardii</name>
    <dbReference type="NCBI Taxonomy" id="257708"/>
    <lineage>
        <taxon>Bacteria</taxon>
        <taxon>Pseudomonadati</taxon>
        <taxon>Pseudomonadota</taxon>
        <taxon>Alphaproteobacteria</taxon>
        <taxon>Acetobacterales</taxon>
        <taxon>Roseomonadaceae</taxon>
        <taxon>Roseomonas</taxon>
    </lineage>
</organism>
<dbReference type="Proteomes" id="UP000185494">
    <property type="component" value="Chromosome 1"/>
</dbReference>
<protein>
    <recommendedName>
        <fullName evidence="5">Putative aliphatic sulfonates-binding protein</fullName>
    </recommendedName>
</protein>
<dbReference type="Gene3D" id="3.40.190.10">
    <property type="entry name" value="Periplasmic binding protein-like II"/>
    <property type="match status" value="2"/>
</dbReference>
<keyword evidence="3 6" id="KW-0732">Signal</keyword>
<feature type="signal peptide" evidence="6">
    <location>
        <begin position="1"/>
        <end position="26"/>
    </location>
</feature>
<evidence type="ECO:0000256" key="1">
    <source>
        <dbReference type="ARBA" id="ARBA00010742"/>
    </source>
</evidence>
<keyword evidence="2" id="KW-0813">Transport</keyword>
<name>A0A1L7AJ17_9PROT</name>
<dbReference type="GO" id="GO:0016020">
    <property type="term" value="C:membrane"/>
    <property type="evidence" value="ECO:0007669"/>
    <property type="project" value="InterPro"/>
</dbReference>
<dbReference type="InterPro" id="IPR001638">
    <property type="entry name" value="Solute-binding_3/MltF_N"/>
</dbReference>
<dbReference type="EMBL" id="CP015583">
    <property type="protein sequence ID" value="APT58793.1"/>
    <property type="molecule type" value="Genomic_DNA"/>
</dbReference>
<reference evidence="8 9" key="1">
    <citation type="submission" date="2016-05" db="EMBL/GenBank/DDBJ databases">
        <title>Complete Genome and Methylome Analysis of Psychrotrophic Bacterial Isolates from Antarctic Lake Untersee.</title>
        <authorList>
            <person name="Fomenkov A."/>
            <person name="Akimov V.N."/>
            <person name="Vasilyeva L.V."/>
            <person name="Andersen D."/>
            <person name="Vincze T."/>
            <person name="Roberts R.J."/>
        </authorList>
    </citation>
    <scope>NUCLEOTIDE SEQUENCE [LARGE SCALE GENOMIC DNA]</scope>
    <source>
        <strain evidence="8 9">U14-5</strain>
    </source>
</reference>
<dbReference type="FunFam" id="3.40.190.10:FF:000050">
    <property type="entry name" value="Sulfonate ABC transporter substrate-binding protein"/>
    <property type="match status" value="1"/>
</dbReference>
<dbReference type="Pfam" id="PF12974">
    <property type="entry name" value="Phosphonate-bd"/>
    <property type="match status" value="1"/>
</dbReference>
<evidence type="ECO:0000313" key="8">
    <source>
        <dbReference type="EMBL" id="APT58793.1"/>
    </source>
</evidence>
<sequence>MPPTRRHMLLSLAALGCASLPRGVQAAPPAEFHIGYQKIGLLVVARQQRLIEQRLAEPAIPVTWSEFAAGPPLLEALNAGSIDFGYTGDAPPIFAQSAGAELVYVAATPPSGTGEAIIVRDASPIRSLADLRGRRVGFTRGSSAHNLTVAALEKAGLAYGDITPVLLSPADAAAAFGRGDIDAWTIWDPFLALAQARETVRVLATAPEIAPTNSFLLARRAFAERHPEVIVQALAGLRQAAAWAEANRDRVAATLSEITGVEIGAQTVAAARTDFGILPLSDDIVAHQQATADRFLKLGLIRRPVRVREAVWTPPRT</sequence>
<evidence type="ECO:0000256" key="2">
    <source>
        <dbReference type="ARBA" id="ARBA00022448"/>
    </source>
</evidence>
<dbReference type="STRING" id="257708.RGI145_18435"/>
<comment type="function">
    <text evidence="4">Part of a binding-protein-dependent transport system for aliphatic sulfonates. Putative binding protein.</text>
</comment>
<dbReference type="AlphaFoldDB" id="A0A1L7AJ17"/>
<dbReference type="SUPFAM" id="SSF53850">
    <property type="entry name" value="Periplasmic binding protein-like II"/>
    <property type="match status" value="1"/>
</dbReference>
<feature type="domain" description="Solute-binding protein family 3/N-terminal" evidence="7">
    <location>
        <begin position="31"/>
        <end position="247"/>
    </location>
</feature>
<dbReference type="NCBIfam" id="TIGR01728">
    <property type="entry name" value="SsuA_fam"/>
    <property type="match status" value="1"/>
</dbReference>
<evidence type="ECO:0000256" key="3">
    <source>
        <dbReference type="ARBA" id="ARBA00022729"/>
    </source>
</evidence>
<evidence type="ECO:0000256" key="4">
    <source>
        <dbReference type="ARBA" id="ARBA00055538"/>
    </source>
</evidence>
<dbReference type="PROSITE" id="PS51257">
    <property type="entry name" value="PROKAR_LIPOPROTEIN"/>
    <property type="match status" value="1"/>
</dbReference>
<dbReference type="InterPro" id="IPR010067">
    <property type="entry name" value="ABC_SsuA_sub-bd"/>
</dbReference>
<gene>
    <name evidence="8" type="ORF">RGI145_18435</name>
</gene>
<accession>A0A1L7AJ17</accession>